<dbReference type="HOGENOM" id="CLU_1806634_0_0_1"/>
<accession>A0A014N142</accession>
<reference evidence="1 2" key="1">
    <citation type="submission" date="2014-02" db="EMBL/GenBank/DDBJ databases">
        <title>The genome sequence of the entomopathogenic fungus Metarhizium robertsii ARSEF 2575.</title>
        <authorList>
            <person name="Giuliano Garisto Donzelli B."/>
            <person name="Roe B.A."/>
            <person name="Macmil S.L."/>
            <person name="Krasnoff S.B."/>
            <person name="Gibson D.M."/>
        </authorList>
    </citation>
    <scope>NUCLEOTIDE SEQUENCE [LARGE SCALE GENOMIC DNA]</scope>
    <source>
        <strain evidence="1 2">ARSEF 2575</strain>
    </source>
</reference>
<proteinExistence type="predicted"/>
<dbReference type="OrthoDB" id="4940417at2759"/>
<dbReference type="AlphaFoldDB" id="A0A014N142"/>
<comment type="caution">
    <text evidence="1">The sequence shown here is derived from an EMBL/GenBank/DDBJ whole genome shotgun (WGS) entry which is preliminary data.</text>
</comment>
<name>A0A014N142_9HYPO</name>
<evidence type="ECO:0000313" key="1">
    <source>
        <dbReference type="EMBL" id="EXU99194.1"/>
    </source>
</evidence>
<organism evidence="1 2">
    <name type="scientific">Metarhizium robertsii</name>
    <dbReference type="NCBI Taxonomy" id="568076"/>
    <lineage>
        <taxon>Eukaryota</taxon>
        <taxon>Fungi</taxon>
        <taxon>Dikarya</taxon>
        <taxon>Ascomycota</taxon>
        <taxon>Pezizomycotina</taxon>
        <taxon>Sordariomycetes</taxon>
        <taxon>Hypocreomycetidae</taxon>
        <taxon>Hypocreales</taxon>
        <taxon>Clavicipitaceae</taxon>
        <taxon>Metarhizium</taxon>
    </lineage>
</organism>
<dbReference type="EMBL" id="JELW01000020">
    <property type="protein sequence ID" value="EXU99194.1"/>
    <property type="molecule type" value="Genomic_DNA"/>
</dbReference>
<dbReference type="Proteomes" id="UP000030151">
    <property type="component" value="Unassembled WGS sequence"/>
</dbReference>
<evidence type="ECO:0000313" key="2">
    <source>
        <dbReference type="Proteomes" id="UP000030151"/>
    </source>
</evidence>
<protein>
    <submittedName>
        <fullName evidence="1">Uncharacterized protein</fullName>
    </submittedName>
</protein>
<gene>
    <name evidence="1" type="ORF">X797_007622</name>
</gene>
<sequence>MTSNAASAAEQSSGQAEKEIDVFCVRHTANYFALEIGTAIWGPKYNDKFDVVEYFEPCDNHATQLEARYKMFSLVACKQEDWFKKIVDIKKTLRKSGYHHTNIGIISDVWDGLVNGNFLSDQQRQQGLKGLREAGFPTEYLKS</sequence>